<gene>
    <name evidence="2" type="ORF">M2272_004374</name>
</gene>
<proteinExistence type="predicted"/>
<comment type="caution">
    <text evidence="2">The sequence shown here is derived from an EMBL/GenBank/DDBJ whole genome shotgun (WGS) entry which is preliminary data.</text>
</comment>
<feature type="region of interest" description="Disordered" evidence="1">
    <location>
        <begin position="1"/>
        <end position="23"/>
    </location>
</feature>
<dbReference type="EMBL" id="JARXVE010000007">
    <property type="protein sequence ID" value="MDH6197719.1"/>
    <property type="molecule type" value="Genomic_DNA"/>
</dbReference>
<evidence type="ECO:0000256" key="1">
    <source>
        <dbReference type="SAM" id="MobiDB-lite"/>
    </source>
</evidence>
<reference evidence="2 3" key="1">
    <citation type="submission" date="2023-04" db="EMBL/GenBank/DDBJ databases">
        <title>Forest soil microbial communities from Buena Vista Peninsula, Colon Province, Panama.</title>
        <authorList>
            <person name="Bouskill N."/>
        </authorList>
    </citation>
    <scope>NUCLEOTIDE SEQUENCE [LARGE SCALE GENOMIC DNA]</scope>
    <source>
        <strain evidence="2 3">AC80</strain>
    </source>
</reference>
<protein>
    <recommendedName>
        <fullName evidence="4">DUF885 domain-containing protein</fullName>
    </recommendedName>
</protein>
<evidence type="ECO:0000313" key="2">
    <source>
        <dbReference type="EMBL" id="MDH6197719.1"/>
    </source>
</evidence>
<evidence type="ECO:0008006" key="4">
    <source>
        <dbReference type="Google" id="ProtNLM"/>
    </source>
</evidence>
<sequence>MPNGMDFGVDLETGAGNGSRTGAAAGSETLIREYLLLGLRFNRVEDGYVDSFTGDPQLRRTVDNEPAPDPADLARQADRLLGQIPDDLDRDRAAYIAAHLRALSCAGRKFAREQVGFVDEVQAYFDVRISKGDPEKYRQAHAKLDEALGGTGPLADRIQAHRTGDEIPPARLEECIHAFSSALRDKVRAEYPLPETETITYEVVTDKPWSGFNYYLGDYKSTVAVNADLKQQMANLPRLVAHESYPGHHTEHCRKEAGLVERDGHAEQTIFLVNTPQCLMAEGLADLALDAIVGSGWGAWAADIYADLGLRFDGQRAEAISEAVAGLADVRQDAALMLHDEHRDVDEVVEFLKRWLLINDDRAKQTLRFLSSPLWRAYTSTYVEGYRLLRGWLDARPADVSLTQRFGRLLDEPLIPSTLQG</sequence>
<name>A0ABT6L467_9MYCO</name>
<accession>A0ABT6L467</accession>
<organism evidence="2 3">
    <name type="scientific">Mycolicibacterium frederiksbergense</name>
    <dbReference type="NCBI Taxonomy" id="117567"/>
    <lineage>
        <taxon>Bacteria</taxon>
        <taxon>Bacillati</taxon>
        <taxon>Actinomycetota</taxon>
        <taxon>Actinomycetes</taxon>
        <taxon>Mycobacteriales</taxon>
        <taxon>Mycobacteriaceae</taxon>
        <taxon>Mycolicibacterium</taxon>
    </lineage>
</organism>
<evidence type="ECO:0000313" key="3">
    <source>
        <dbReference type="Proteomes" id="UP001160130"/>
    </source>
</evidence>
<keyword evidence="3" id="KW-1185">Reference proteome</keyword>
<dbReference type="Proteomes" id="UP001160130">
    <property type="component" value="Unassembled WGS sequence"/>
</dbReference>